<keyword evidence="3" id="KW-1185">Reference proteome</keyword>
<keyword evidence="1" id="KW-1133">Transmembrane helix</keyword>
<comment type="caution">
    <text evidence="2">The sequence shown here is derived from an EMBL/GenBank/DDBJ whole genome shotgun (WGS) entry which is preliminary data.</text>
</comment>
<feature type="transmembrane region" description="Helical" evidence="1">
    <location>
        <begin position="36"/>
        <end position="61"/>
    </location>
</feature>
<sequence>MKQTGRIALAALGGFIGGFVVYELIVRLVMRLFEEVPVAFIGTLSMLLPCAGAVAAGIAAARRRPPR</sequence>
<protein>
    <submittedName>
        <fullName evidence="2">Uncharacterized protein</fullName>
    </submittedName>
</protein>
<accession>A0A2V5K9I4</accession>
<dbReference type="AlphaFoldDB" id="A0A2V5K9I4"/>
<name>A0A2V5K9I4_9BACL</name>
<feature type="transmembrane region" description="Helical" evidence="1">
    <location>
        <begin position="7"/>
        <end position="30"/>
    </location>
</feature>
<keyword evidence="1" id="KW-0812">Transmembrane</keyword>
<evidence type="ECO:0000313" key="2">
    <source>
        <dbReference type="EMBL" id="PYI56195.1"/>
    </source>
</evidence>
<proteinExistence type="predicted"/>
<evidence type="ECO:0000313" key="3">
    <source>
        <dbReference type="Proteomes" id="UP000247476"/>
    </source>
</evidence>
<dbReference type="Proteomes" id="UP000247476">
    <property type="component" value="Unassembled WGS sequence"/>
</dbReference>
<organism evidence="2 3">
    <name type="scientific">Paenibacillus flagellatus</name>
    <dbReference type="NCBI Taxonomy" id="2211139"/>
    <lineage>
        <taxon>Bacteria</taxon>
        <taxon>Bacillati</taxon>
        <taxon>Bacillota</taxon>
        <taxon>Bacilli</taxon>
        <taxon>Bacillales</taxon>
        <taxon>Paenibacillaceae</taxon>
        <taxon>Paenibacillus</taxon>
    </lineage>
</organism>
<dbReference type="EMBL" id="QJVJ01000002">
    <property type="protein sequence ID" value="PYI56195.1"/>
    <property type="molecule type" value="Genomic_DNA"/>
</dbReference>
<keyword evidence="1" id="KW-0472">Membrane</keyword>
<evidence type="ECO:0000256" key="1">
    <source>
        <dbReference type="SAM" id="Phobius"/>
    </source>
</evidence>
<gene>
    <name evidence="2" type="ORF">DLM86_04185</name>
</gene>
<dbReference type="RefSeq" id="WP_110838724.1">
    <property type="nucleotide sequence ID" value="NZ_QJVJ01000002.1"/>
</dbReference>
<reference evidence="2 3" key="1">
    <citation type="submission" date="2018-05" db="EMBL/GenBank/DDBJ databases">
        <title>Paenibacillus flagellatus sp. nov., isolated from selenium mineral soil.</title>
        <authorList>
            <person name="Dai X."/>
        </authorList>
    </citation>
    <scope>NUCLEOTIDE SEQUENCE [LARGE SCALE GENOMIC DNA]</scope>
    <source>
        <strain evidence="2 3">DXL2</strain>
    </source>
</reference>